<evidence type="ECO:0008006" key="7">
    <source>
        <dbReference type="Google" id="ProtNLM"/>
    </source>
</evidence>
<evidence type="ECO:0000256" key="1">
    <source>
        <dbReference type="ARBA" id="ARBA00022741"/>
    </source>
</evidence>
<dbReference type="InterPro" id="IPR038718">
    <property type="entry name" value="SNF2-like_sf"/>
</dbReference>
<dbReference type="CDD" id="cd18793">
    <property type="entry name" value="SF2_C_SNF"/>
    <property type="match status" value="1"/>
</dbReference>
<dbReference type="SMART" id="SM00490">
    <property type="entry name" value="HELICc"/>
    <property type="match status" value="1"/>
</dbReference>
<keyword evidence="2" id="KW-0378">Hydrolase</keyword>
<dbReference type="InterPro" id="IPR027417">
    <property type="entry name" value="P-loop_NTPase"/>
</dbReference>
<feature type="domain" description="Helicase ATP-binding" evidence="4">
    <location>
        <begin position="4"/>
        <end position="169"/>
    </location>
</feature>
<protein>
    <recommendedName>
        <fullName evidence="7">Helicase</fullName>
    </recommendedName>
</protein>
<dbReference type="InterPro" id="IPR050628">
    <property type="entry name" value="SNF2_RAD54_helicase_TF"/>
</dbReference>
<dbReference type="Pfam" id="PF00176">
    <property type="entry name" value="SNF2-rel_dom"/>
    <property type="match status" value="1"/>
</dbReference>
<dbReference type="Gene3D" id="3.40.50.300">
    <property type="entry name" value="P-loop containing nucleotide triphosphate hydrolases"/>
    <property type="match status" value="1"/>
</dbReference>
<dbReference type="SUPFAM" id="SSF52540">
    <property type="entry name" value="P-loop containing nucleoside triphosphate hydrolases"/>
    <property type="match status" value="2"/>
</dbReference>
<dbReference type="GO" id="GO:0005524">
    <property type="term" value="F:ATP binding"/>
    <property type="evidence" value="ECO:0007669"/>
    <property type="project" value="UniProtKB-KW"/>
</dbReference>
<dbReference type="SMART" id="SM00487">
    <property type="entry name" value="DEXDc"/>
    <property type="match status" value="1"/>
</dbReference>
<feature type="domain" description="Helicase C-terminal" evidence="5">
    <location>
        <begin position="288"/>
        <end position="465"/>
    </location>
</feature>
<dbReference type="Pfam" id="PF00271">
    <property type="entry name" value="Helicase_C"/>
    <property type="match status" value="1"/>
</dbReference>
<sequence length="501" mass="57765">MLEKELETSVKGGLLCDDPGLGKTIQTIGLMLGNKVNCTLIAVPTSVINQWYNVMCEIFTKEKVYLHYGTERINNSMKLLYKIHESPIVITSHSSLFNILDKENQHTCLHDVHWGRVVIDEGHTIRNQKTLLHRMACDLNAKHKWILTGTPVQNKEKDIKSLFKFIGISAREVKTNLEKCISTYLLRRTKDILFDETFKNYTVVNHSCEFTTQREQEIYSKIQEGSIQKFLKKEEEMVSNPYIQLLELLLRLRQASIHPSIALASLKKKFPDEKWDDESFSFNKGSTKMLSALNKIKETKGLSIVFCQFVDEMEYMKELLLENNIYSETYKGGMTITERQTILDKFKKENLIKKFVISKKTGKPIKVNNKKPTVLLIQIKAGGVGLNLQQFSNILILSPDWNPSNEIQGIARAHRIGQKDEVKVHKFTLIANPKYEVKDSLDKSKQLMTIDQRILNIQVQKRDIMSSILNDDSLIFNEKFTGKELNNKLSYNDLRRMIIGS</sequence>
<proteinExistence type="predicted"/>
<dbReference type="CDD" id="cd18008">
    <property type="entry name" value="DEXDc_SHPRH-like"/>
    <property type="match status" value="1"/>
</dbReference>
<dbReference type="GO" id="GO:0005634">
    <property type="term" value="C:nucleus"/>
    <property type="evidence" value="ECO:0007669"/>
    <property type="project" value="TreeGrafter"/>
</dbReference>
<evidence type="ECO:0000313" key="6">
    <source>
        <dbReference type="EMBL" id="QHU03266.1"/>
    </source>
</evidence>
<evidence type="ECO:0000256" key="2">
    <source>
        <dbReference type="ARBA" id="ARBA00022801"/>
    </source>
</evidence>
<dbReference type="PROSITE" id="PS51192">
    <property type="entry name" value="HELICASE_ATP_BIND_1"/>
    <property type="match status" value="1"/>
</dbReference>
<dbReference type="AlphaFoldDB" id="A0A6C0JEU6"/>
<reference evidence="6" key="1">
    <citation type="journal article" date="2020" name="Nature">
        <title>Giant virus diversity and host interactions through global metagenomics.</title>
        <authorList>
            <person name="Schulz F."/>
            <person name="Roux S."/>
            <person name="Paez-Espino D."/>
            <person name="Jungbluth S."/>
            <person name="Walsh D.A."/>
            <person name="Denef V.J."/>
            <person name="McMahon K.D."/>
            <person name="Konstantinidis K.T."/>
            <person name="Eloe-Fadrosh E.A."/>
            <person name="Kyrpides N.C."/>
            <person name="Woyke T."/>
        </authorList>
    </citation>
    <scope>NUCLEOTIDE SEQUENCE</scope>
    <source>
        <strain evidence="6">GVMAG-M-3300026093-6</strain>
    </source>
</reference>
<dbReference type="GO" id="GO:0006281">
    <property type="term" value="P:DNA repair"/>
    <property type="evidence" value="ECO:0007669"/>
    <property type="project" value="TreeGrafter"/>
</dbReference>
<dbReference type="InterPro" id="IPR014001">
    <property type="entry name" value="Helicase_ATP-bd"/>
</dbReference>
<keyword evidence="1" id="KW-0547">Nucleotide-binding</keyword>
<evidence type="ECO:0000259" key="5">
    <source>
        <dbReference type="PROSITE" id="PS51194"/>
    </source>
</evidence>
<dbReference type="Gene3D" id="3.40.50.10810">
    <property type="entry name" value="Tandem AAA-ATPase domain"/>
    <property type="match status" value="1"/>
</dbReference>
<name>A0A6C0JEU6_9ZZZZ</name>
<dbReference type="PANTHER" id="PTHR45626">
    <property type="entry name" value="TRANSCRIPTION TERMINATION FACTOR 2-RELATED"/>
    <property type="match status" value="1"/>
</dbReference>
<dbReference type="InterPro" id="IPR000330">
    <property type="entry name" value="SNF2_N"/>
</dbReference>
<evidence type="ECO:0000256" key="3">
    <source>
        <dbReference type="ARBA" id="ARBA00022840"/>
    </source>
</evidence>
<dbReference type="GO" id="GO:0016787">
    <property type="term" value="F:hydrolase activity"/>
    <property type="evidence" value="ECO:0007669"/>
    <property type="project" value="UniProtKB-KW"/>
</dbReference>
<dbReference type="InterPro" id="IPR049730">
    <property type="entry name" value="SNF2/RAD54-like_C"/>
</dbReference>
<keyword evidence="3" id="KW-0067">ATP-binding</keyword>
<dbReference type="GO" id="GO:0008094">
    <property type="term" value="F:ATP-dependent activity, acting on DNA"/>
    <property type="evidence" value="ECO:0007669"/>
    <property type="project" value="TreeGrafter"/>
</dbReference>
<dbReference type="EMBL" id="MN740373">
    <property type="protein sequence ID" value="QHU03266.1"/>
    <property type="molecule type" value="Genomic_DNA"/>
</dbReference>
<accession>A0A6C0JEU6</accession>
<evidence type="ECO:0000259" key="4">
    <source>
        <dbReference type="PROSITE" id="PS51192"/>
    </source>
</evidence>
<dbReference type="InterPro" id="IPR001650">
    <property type="entry name" value="Helicase_C-like"/>
</dbReference>
<organism evidence="6">
    <name type="scientific">viral metagenome</name>
    <dbReference type="NCBI Taxonomy" id="1070528"/>
    <lineage>
        <taxon>unclassified sequences</taxon>
        <taxon>metagenomes</taxon>
        <taxon>organismal metagenomes</taxon>
    </lineage>
</organism>
<dbReference type="PROSITE" id="PS51194">
    <property type="entry name" value="HELICASE_CTER"/>
    <property type="match status" value="1"/>
</dbReference>